<dbReference type="Gene3D" id="3.40.50.12370">
    <property type="match status" value="1"/>
</dbReference>
<sequence>MKTFLIATDFSANARFTAAYGYSLAQQIKARVVLCHAMNVPAEIPQSGAIAWPMDVYDDLTQDSNDELAKLKSRLISEGDIKAYQPEVSCVHEAGFVADVLNAEAAKFRADMIIIGMHGNDAFGTWMIGNHSRKLIEAAITPLLLVPAGTMPKPIKRIAFGSDFKQPDKDIKTISELVDIAQALDAELILTHIEQPNADAQYTAIVKQLLMELIGKSSHGKVSYKVVKSDHVEHGLNWLVQHAHIDILAVVHRDHNFFDQLVNGSHTQKAAKVVTAPLLVFKN</sequence>
<comment type="caution">
    <text evidence="3">The sequence shown here is derived from an EMBL/GenBank/DDBJ whole genome shotgun (WGS) entry which is preliminary data.</text>
</comment>
<evidence type="ECO:0000259" key="2">
    <source>
        <dbReference type="Pfam" id="PF00582"/>
    </source>
</evidence>
<protein>
    <submittedName>
        <fullName evidence="3">Universal stress protein</fullName>
    </submittedName>
</protein>
<feature type="domain" description="UspA" evidence="2">
    <location>
        <begin position="155"/>
        <end position="282"/>
    </location>
</feature>
<feature type="domain" description="UspA" evidence="2">
    <location>
        <begin position="1"/>
        <end position="147"/>
    </location>
</feature>
<dbReference type="CDD" id="cd00293">
    <property type="entry name" value="USP-like"/>
    <property type="match status" value="1"/>
</dbReference>
<dbReference type="PRINTS" id="PR01438">
    <property type="entry name" value="UNVRSLSTRESS"/>
</dbReference>
<proteinExistence type="inferred from homology"/>
<accession>A0ABR9XFA3</accession>
<dbReference type="Proteomes" id="UP000632774">
    <property type="component" value="Unassembled WGS sequence"/>
</dbReference>
<evidence type="ECO:0000313" key="3">
    <source>
        <dbReference type="EMBL" id="MBE9665689.1"/>
    </source>
</evidence>
<keyword evidence="4" id="KW-1185">Reference proteome</keyword>
<dbReference type="PANTHER" id="PTHR46268:SF6">
    <property type="entry name" value="UNIVERSAL STRESS PROTEIN UP12"/>
    <property type="match status" value="1"/>
</dbReference>
<organism evidence="3 4">
    <name type="scientific">Mucilaginibacter boryungensis</name>
    <dbReference type="NCBI Taxonomy" id="768480"/>
    <lineage>
        <taxon>Bacteria</taxon>
        <taxon>Pseudomonadati</taxon>
        <taxon>Bacteroidota</taxon>
        <taxon>Sphingobacteriia</taxon>
        <taxon>Sphingobacteriales</taxon>
        <taxon>Sphingobacteriaceae</taxon>
        <taxon>Mucilaginibacter</taxon>
    </lineage>
</organism>
<name>A0ABR9XFA3_9SPHI</name>
<reference evidence="3 4" key="1">
    <citation type="submission" date="2020-10" db="EMBL/GenBank/DDBJ databases">
        <title>Mucilaginibacter mali sp. nov., isolated from rhizosphere soil of apple orchard.</title>
        <authorList>
            <person name="Lee J.-S."/>
            <person name="Kim H.S."/>
            <person name="Kim J.-S."/>
        </authorList>
    </citation>
    <scope>NUCLEOTIDE SEQUENCE [LARGE SCALE GENOMIC DNA]</scope>
    <source>
        <strain evidence="3 4">KCTC 23157</strain>
    </source>
</reference>
<dbReference type="SUPFAM" id="SSF52402">
    <property type="entry name" value="Adenine nucleotide alpha hydrolases-like"/>
    <property type="match status" value="2"/>
</dbReference>
<dbReference type="InterPro" id="IPR006015">
    <property type="entry name" value="Universal_stress_UspA"/>
</dbReference>
<gene>
    <name evidence="3" type="ORF">IRJ18_04900</name>
</gene>
<dbReference type="PANTHER" id="PTHR46268">
    <property type="entry name" value="STRESS RESPONSE PROTEIN NHAX"/>
    <property type="match status" value="1"/>
</dbReference>
<evidence type="ECO:0000313" key="4">
    <source>
        <dbReference type="Proteomes" id="UP000632774"/>
    </source>
</evidence>
<dbReference type="RefSeq" id="WP_194105082.1">
    <property type="nucleotide sequence ID" value="NZ_JADFFM010000001.1"/>
</dbReference>
<comment type="similarity">
    <text evidence="1">Belongs to the universal stress protein A family.</text>
</comment>
<dbReference type="Pfam" id="PF00582">
    <property type="entry name" value="Usp"/>
    <property type="match status" value="2"/>
</dbReference>
<evidence type="ECO:0000256" key="1">
    <source>
        <dbReference type="ARBA" id="ARBA00008791"/>
    </source>
</evidence>
<dbReference type="EMBL" id="JADFFM010000001">
    <property type="protein sequence ID" value="MBE9665689.1"/>
    <property type="molecule type" value="Genomic_DNA"/>
</dbReference>
<dbReference type="InterPro" id="IPR006016">
    <property type="entry name" value="UspA"/>
</dbReference>